<dbReference type="STRING" id="1802620.A3D91_04960"/>
<evidence type="ECO:0008006" key="6">
    <source>
        <dbReference type="Google" id="ProtNLM"/>
    </source>
</evidence>
<dbReference type="InterPro" id="IPR028098">
    <property type="entry name" value="Glyco_trans_4-like_N"/>
</dbReference>
<evidence type="ECO:0000259" key="3">
    <source>
        <dbReference type="Pfam" id="PF13439"/>
    </source>
</evidence>
<dbReference type="Gene3D" id="3.40.50.2000">
    <property type="entry name" value="Glycogen Phosphorylase B"/>
    <property type="match status" value="2"/>
</dbReference>
<feature type="domain" description="Glycosyl transferase family 1" evidence="2">
    <location>
        <begin position="217"/>
        <end position="372"/>
    </location>
</feature>
<dbReference type="EMBL" id="MEVD01000006">
    <property type="protein sequence ID" value="OGC54079.1"/>
    <property type="molecule type" value="Genomic_DNA"/>
</dbReference>
<dbReference type="PANTHER" id="PTHR46401:SF2">
    <property type="entry name" value="GLYCOSYLTRANSFERASE WBBK-RELATED"/>
    <property type="match status" value="1"/>
</dbReference>
<dbReference type="Pfam" id="PF13439">
    <property type="entry name" value="Glyco_transf_4"/>
    <property type="match status" value="1"/>
</dbReference>
<name>A0A1F4VAA7_UNCKA</name>
<gene>
    <name evidence="4" type="ORF">A3D91_04960</name>
</gene>
<evidence type="ECO:0000313" key="4">
    <source>
        <dbReference type="EMBL" id="OGC54079.1"/>
    </source>
</evidence>
<dbReference type="GO" id="GO:0009103">
    <property type="term" value="P:lipopolysaccharide biosynthetic process"/>
    <property type="evidence" value="ECO:0007669"/>
    <property type="project" value="TreeGrafter"/>
</dbReference>
<dbReference type="InterPro" id="IPR001296">
    <property type="entry name" value="Glyco_trans_1"/>
</dbReference>
<organism evidence="4 5">
    <name type="scientific">candidate division WWE3 bacterium RIFCSPHIGHO2_02_FULL_38_14</name>
    <dbReference type="NCBI Taxonomy" id="1802620"/>
    <lineage>
        <taxon>Bacteria</taxon>
        <taxon>Katanobacteria</taxon>
    </lineage>
</organism>
<sequence length="400" mass="47026">MAEISEYFWSGNRIKHKKVKIIGIDARFYGEAGPGRYVKNIIKHLEKVDRRHKYKIFLRKKAFSQYNPENSNFEKVLADFKWYSFEEQFRFLKVLIKEKLNLLYIPHFNIPVLYPKAMVTAIPDIIMHTFSTEKGTTLPKTYFKIKKVVYWWVVLWALLRSKKIIVPSNSTLEDFHKVYPFIHRKKFLVSYEGIDPDIEEPKDNSILKSLKEEFGFKSPYLLYVGSMYEHKNIDRLIRAFSMFKTIHSKEYQLVVVGKKDNFSMEIKKMINELNLNDYVKMPGEKRFINDSEVAAFMAGADLYVFPSLKEGFSLTPLEAIKMGAVCLVSDILTHREIYGNHVAYFNPYDLSDIASKINKVLTNEELKNNLKKHSDIILKKYSWDTTAKETYGIFNQILYS</sequence>
<proteinExistence type="predicted"/>
<evidence type="ECO:0000256" key="1">
    <source>
        <dbReference type="ARBA" id="ARBA00022679"/>
    </source>
</evidence>
<dbReference type="AlphaFoldDB" id="A0A1F4VAA7"/>
<keyword evidence="1" id="KW-0808">Transferase</keyword>
<protein>
    <recommendedName>
        <fullName evidence="6">Glycosyl transferase family 1 domain-containing protein</fullName>
    </recommendedName>
</protein>
<dbReference type="PANTHER" id="PTHR46401">
    <property type="entry name" value="GLYCOSYLTRANSFERASE WBBK-RELATED"/>
    <property type="match status" value="1"/>
</dbReference>
<dbReference type="SUPFAM" id="SSF53756">
    <property type="entry name" value="UDP-Glycosyltransferase/glycogen phosphorylase"/>
    <property type="match status" value="1"/>
</dbReference>
<dbReference type="GO" id="GO:0016757">
    <property type="term" value="F:glycosyltransferase activity"/>
    <property type="evidence" value="ECO:0007669"/>
    <property type="project" value="InterPro"/>
</dbReference>
<dbReference type="Proteomes" id="UP000178127">
    <property type="component" value="Unassembled WGS sequence"/>
</dbReference>
<dbReference type="CDD" id="cd03809">
    <property type="entry name" value="GT4_MtfB-like"/>
    <property type="match status" value="1"/>
</dbReference>
<accession>A0A1F4VAA7</accession>
<comment type="caution">
    <text evidence="4">The sequence shown here is derived from an EMBL/GenBank/DDBJ whole genome shotgun (WGS) entry which is preliminary data.</text>
</comment>
<feature type="domain" description="Glycosyltransferase subfamily 4-like N-terminal" evidence="3">
    <location>
        <begin position="33"/>
        <end position="197"/>
    </location>
</feature>
<reference evidence="4 5" key="1">
    <citation type="journal article" date="2016" name="Nat. Commun.">
        <title>Thousands of microbial genomes shed light on interconnected biogeochemical processes in an aquifer system.</title>
        <authorList>
            <person name="Anantharaman K."/>
            <person name="Brown C.T."/>
            <person name="Hug L.A."/>
            <person name="Sharon I."/>
            <person name="Castelle C.J."/>
            <person name="Probst A.J."/>
            <person name="Thomas B.C."/>
            <person name="Singh A."/>
            <person name="Wilkins M.J."/>
            <person name="Karaoz U."/>
            <person name="Brodie E.L."/>
            <person name="Williams K.H."/>
            <person name="Hubbard S.S."/>
            <person name="Banfield J.F."/>
        </authorList>
    </citation>
    <scope>NUCLEOTIDE SEQUENCE [LARGE SCALE GENOMIC DNA]</scope>
</reference>
<evidence type="ECO:0000259" key="2">
    <source>
        <dbReference type="Pfam" id="PF00534"/>
    </source>
</evidence>
<evidence type="ECO:0000313" key="5">
    <source>
        <dbReference type="Proteomes" id="UP000178127"/>
    </source>
</evidence>
<dbReference type="Pfam" id="PF00534">
    <property type="entry name" value="Glycos_transf_1"/>
    <property type="match status" value="1"/>
</dbReference>